<protein>
    <submittedName>
        <fullName evidence="1">Uncharacterized protein</fullName>
    </submittedName>
</protein>
<evidence type="ECO:0000313" key="2">
    <source>
        <dbReference type="Proteomes" id="UP001291623"/>
    </source>
</evidence>
<dbReference type="EMBL" id="JAVYJV010000016">
    <property type="protein sequence ID" value="KAK4350206.1"/>
    <property type="molecule type" value="Genomic_DNA"/>
</dbReference>
<gene>
    <name evidence="1" type="ORF">RND71_029519</name>
</gene>
<dbReference type="InterPro" id="IPR032675">
    <property type="entry name" value="LRR_dom_sf"/>
</dbReference>
<dbReference type="Proteomes" id="UP001291623">
    <property type="component" value="Unassembled WGS sequence"/>
</dbReference>
<dbReference type="SMART" id="SM00367">
    <property type="entry name" value="LRR_CC"/>
    <property type="match status" value="2"/>
</dbReference>
<comment type="caution">
    <text evidence="1">The sequence shown here is derived from an EMBL/GenBank/DDBJ whole genome shotgun (WGS) entry which is preliminary data.</text>
</comment>
<keyword evidence="2" id="KW-1185">Reference proteome</keyword>
<name>A0AAE1RE68_9SOLA</name>
<dbReference type="Gene3D" id="3.80.10.10">
    <property type="entry name" value="Ribonuclease Inhibitor"/>
    <property type="match status" value="1"/>
</dbReference>
<dbReference type="AlphaFoldDB" id="A0AAE1RE68"/>
<proteinExistence type="predicted"/>
<accession>A0AAE1RE68</accession>
<dbReference type="SUPFAM" id="SSF52047">
    <property type="entry name" value="RNI-like"/>
    <property type="match status" value="1"/>
</dbReference>
<evidence type="ECO:0000313" key="1">
    <source>
        <dbReference type="EMBL" id="KAK4350206.1"/>
    </source>
</evidence>
<sequence>MSDSRGHTGNGEKLYIIERDKLEEMFSLLKLNLEECEGVTAEAIQAMVKNCTSLREINLKRCQVNASSLNSIVSSSSSLRRVFPPSSDGFHDSLSGFSMHNGCLVSSS</sequence>
<organism evidence="1 2">
    <name type="scientific">Anisodus tanguticus</name>
    <dbReference type="NCBI Taxonomy" id="243964"/>
    <lineage>
        <taxon>Eukaryota</taxon>
        <taxon>Viridiplantae</taxon>
        <taxon>Streptophyta</taxon>
        <taxon>Embryophyta</taxon>
        <taxon>Tracheophyta</taxon>
        <taxon>Spermatophyta</taxon>
        <taxon>Magnoliopsida</taxon>
        <taxon>eudicotyledons</taxon>
        <taxon>Gunneridae</taxon>
        <taxon>Pentapetalae</taxon>
        <taxon>asterids</taxon>
        <taxon>lamiids</taxon>
        <taxon>Solanales</taxon>
        <taxon>Solanaceae</taxon>
        <taxon>Solanoideae</taxon>
        <taxon>Hyoscyameae</taxon>
        <taxon>Anisodus</taxon>
    </lineage>
</organism>
<reference evidence="1" key="1">
    <citation type="submission" date="2023-12" db="EMBL/GenBank/DDBJ databases">
        <title>Genome assembly of Anisodus tanguticus.</title>
        <authorList>
            <person name="Wang Y.-J."/>
        </authorList>
    </citation>
    <scope>NUCLEOTIDE SEQUENCE</scope>
    <source>
        <strain evidence="1">KB-2021</strain>
        <tissue evidence="1">Leaf</tissue>
    </source>
</reference>
<dbReference type="InterPro" id="IPR006553">
    <property type="entry name" value="Leu-rich_rpt_Cys-con_subtyp"/>
</dbReference>